<evidence type="ECO:0000313" key="2">
    <source>
        <dbReference type="EMBL" id="CAA9475787.1"/>
    </source>
</evidence>
<feature type="compositionally biased region" description="Gly residues" evidence="1">
    <location>
        <begin position="18"/>
        <end position="28"/>
    </location>
</feature>
<feature type="non-terminal residue" evidence="2">
    <location>
        <position position="1"/>
    </location>
</feature>
<proteinExistence type="predicted"/>
<reference evidence="2" key="1">
    <citation type="submission" date="2020-02" db="EMBL/GenBank/DDBJ databases">
        <authorList>
            <person name="Meier V. D."/>
        </authorList>
    </citation>
    <scope>NUCLEOTIDE SEQUENCE</scope>
    <source>
        <strain evidence="2">AVDCRST_MAG02</strain>
    </source>
</reference>
<feature type="region of interest" description="Disordered" evidence="1">
    <location>
        <begin position="1"/>
        <end position="163"/>
    </location>
</feature>
<gene>
    <name evidence="2" type="ORF">AVDCRST_MAG02-4099</name>
</gene>
<name>A0A6J4RKR4_9ACTN</name>
<dbReference type="EMBL" id="CADCVH010000115">
    <property type="protein sequence ID" value="CAA9475787.1"/>
    <property type="molecule type" value="Genomic_DNA"/>
</dbReference>
<feature type="compositionally biased region" description="Basic residues" evidence="1">
    <location>
        <begin position="121"/>
        <end position="138"/>
    </location>
</feature>
<feature type="compositionally biased region" description="Basic residues" evidence="1">
    <location>
        <begin position="68"/>
        <end position="77"/>
    </location>
</feature>
<feature type="compositionally biased region" description="Low complexity" evidence="1">
    <location>
        <begin position="109"/>
        <end position="120"/>
    </location>
</feature>
<feature type="compositionally biased region" description="Basic and acidic residues" evidence="1">
    <location>
        <begin position="1"/>
        <end position="11"/>
    </location>
</feature>
<feature type="compositionally biased region" description="Basic residues" evidence="1">
    <location>
        <begin position="150"/>
        <end position="163"/>
    </location>
</feature>
<dbReference type="AlphaFoldDB" id="A0A6J4RKR4"/>
<accession>A0A6J4RKR4</accession>
<feature type="non-terminal residue" evidence="2">
    <location>
        <position position="163"/>
    </location>
</feature>
<evidence type="ECO:0000256" key="1">
    <source>
        <dbReference type="SAM" id="MobiDB-lite"/>
    </source>
</evidence>
<protein>
    <submittedName>
        <fullName evidence="2">Uncharacterized protein</fullName>
    </submittedName>
</protein>
<organism evidence="2">
    <name type="scientific">uncultured Rubrobacteraceae bacterium</name>
    <dbReference type="NCBI Taxonomy" id="349277"/>
    <lineage>
        <taxon>Bacteria</taxon>
        <taxon>Bacillati</taxon>
        <taxon>Actinomycetota</taxon>
        <taxon>Rubrobacteria</taxon>
        <taxon>Rubrobacterales</taxon>
        <taxon>Rubrobacteraceae</taxon>
        <taxon>environmental samples</taxon>
    </lineage>
</organism>
<sequence>GVEAANRERSAGVRPRRGGLGATGGPAGPEGTQGRAHLPPSGHGPDGARDQPRRPRPLPRPRGGPRGERHRPLHRPARLLDDGGAGPRKRLRPGDARAAPRPGPGGLPGHPAGLGRPGQPRVRRPQHRSRRRHRRRGRAFGGGPFVPGRGPRRGGARGARRPL</sequence>